<comment type="caution">
    <text evidence="11">The sequence shown here is derived from an EMBL/GenBank/DDBJ whole genome shotgun (WGS) entry which is preliminary data.</text>
</comment>
<evidence type="ECO:0000256" key="1">
    <source>
        <dbReference type="ARBA" id="ARBA00005188"/>
    </source>
</evidence>
<dbReference type="InterPro" id="IPR014729">
    <property type="entry name" value="Rossmann-like_a/b/a_fold"/>
</dbReference>
<feature type="binding site" evidence="7">
    <location>
        <position position="185"/>
    </location>
    <ligand>
        <name>L-glutamine</name>
        <dbReference type="ChEBI" id="CHEBI:58359"/>
    </ligand>
</feature>
<evidence type="ECO:0000256" key="2">
    <source>
        <dbReference type="ARBA" id="ARBA00007145"/>
    </source>
</evidence>
<dbReference type="HAMAP" id="MF_02090">
    <property type="entry name" value="NadE_glutamine_dep"/>
    <property type="match status" value="1"/>
</dbReference>
<dbReference type="SUPFAM" id="SSF52402">
    <property type="entry name" value="Adenine nucleotide alpha hydrolases-like"/>
    <property type="match status" value="1"/>
</dbReference>
<keyword evidence="6 7" id="KW-0520">NAD</keyword>
<dbReference type="CDD" id="cd00553">
    <property type="entry name" value="NAD_synthase"/>
    <property type="match status" value="1"/>
</dbReference>
<keyword evidence="4 7" id="KW-0547">Nucleotide-binding</keyword>
<dbReference type="InterPro" id="IPR022310">
    <property type="entry name" value="NAD/GMP_synthase"/>
</dbReference>
<evidence type="ECO:0000256" key="6">
    <source>
        <dbReference type="ARBA" id="ARBA00023027"/>
    </source>
</evidence>
<evidence type="ECO:0000256" key="8">
    <source>
        <dbReference type="PIRNR" id="PIRNR006630"/>
    </source>
</evidence>
<accession>A0A6N9TNC8</accession>
<feature type="active site" description="For glutaminase activity" evidence="7">
    <location>
        <position position="112"/>
    </location>
</feature>
<dbReference type="Gene3D" id="3.40.50.620">
    <property type="entry name" value="HUPs"/>
    <property type="match status" value="1"/>
</dbReference>
<protein>
    <recommendedName>
        <fullName evidence="7 8">Glutamine-dependent NAD(+) synthetase</fullName>
        <ecNumber evidence="7 8">6.3.5.1</ecNumber>
    </recommendedName>
    <alternativeName>
        <fullName evidence="7 8">NAD(+) synthase [glutamine-hydrolyzing]</fullName>
    </alternativeName>
</protein>
<dbReference type="SUPFAM" id="SSF56317">
    <property type="entry name" value="Carbon-nitrogen hydrolase"/>
    <property type="match status" value="1"/>
</dbReference>
<comment type="similarity">
    <text evidence="2 7 8">In the C-terminal section; belongs to the NAD synthetase family.</text>
</comment>
<comment type="pathway">
    <text evidence="1 7 8">Cofactor biosynthesis; NAD(+) biosynthesis; NAD(+) from deamido-NAD(+) (L-Gln route): step 1/1.</text>
</comment>
<proteinExistence type="inferred from homology"/>
<feature type="binding site" evidence="7">
    <location>
        <position position="377"/>
    </location>
    <ligand>
        <name>deamido-NAD(+)</name>
        <dbReference type="ChEBI" id="CHEBI:58437"/>
        <note>ligand shared between two neighboring subunits</note>
    </ligand>
</feature>
<keyword evidence="3 7" id="KW-0436">Ligase</keyword>
<comment type="similarity">
    <text evidence="9">Belongs to the NAD synthetase family.</text>
</comment>
<sequence length="549" mass="60117">MKIALVQFNPTVGAFDDNAARMARLCREAAGRRCDLAVFPELAVCGYPPRDLLERPGFVEGARRALDALVAEVRGIGVLCGTVERNEAGRGRALQNVAVLFEDGRRLARYAKRLLPTYDVFDEARYFEPGTGGEPAVFRGTALGITICEDIWNDPELSTRHSYPVDPVAELAAAGAEVFVTLSASPYDTEKPAFRREILRHLARKYRRPFLYVNQVGGQDCLVFDGGSLAVDAEGRLTARAADFEEDLVVVDTGSGRGDLHPVSEGREEEVIRALALALRDYTARCGFRSVVLGLSGGIDSAVTAAVAARALGPENVVGLLMPSPYTSEASLEDAAALARNLGIRTETLPITGVFEAYRETLAPFFGGRGADLVEQNLQARIRGGLLMAVSNQFGHMVLSTGNKSEMAVGYCTLYGDLSGGFALISDVPKGLVYDLARHINRDREVIPRRILERPPSAELRPDQRDQDDLPPYDVVDRVIRGYVEENRSPGDLAREGIPPAVVGDLVRRIHRSEYKRWQAPPGPRITTRALRCGRRYPIAHGFRDWETA</sequence>
<reference evidence="11 12" key="1">
    <citation type="submission" date="2020-02" db="EMBL/GenBank/DDBJ databases">
        <title>Comparative genomics of sulfur disproportionating microorganisms.</title>
        <authorList>
            <person name="Ward L.M."/>
            <person name="Bertran E."/>
            <person name="Johnston D.T."/>
        </authorList>
    </citation>
    <scope>NUCLEOTIDE SEQUENCE [LARGE SCALE GENOMIC DNA]</scope>
    <source>
        <strain evidence="11 12">DSM 100025</strain>
    </source>
</reference>
<feature type="binding site" evidence="7">
    <location>
        <position position="401"/>
    </location>
    <ligand>
        <name>ATP</name>
        <dbReference type="ChEBI" id="CHEBI:30616"/>
    </ligand>
</feature>
<dbReference type="GO" id="GO:0009435">
    <property type="term" value="P:NAD+ biosynthetic process"/>
    <property type="evidence" value="ECO:0007669"/>
    <property type="project" value="UniProtKB-UniRule"/>
</dbReference>
<dbReference type="Pfam" id="PF00795">
    <property type="entry name" value="CN_hydrolase"/>
    <property type="match status" value="1"/>
</dbReference>
<dbReference type="InterPro" id="IPR014445">
    <property type="entry name" value="Gln-dep_NAD_synthase"/>
</dbReference>
<dbReference type="PROSITE" id="PS50263">
    <property type="entry name" value="CN_HYDROLASE"/>
    <property type="match status" value="1"/>
</dbReference>
<dbReference type="AlphaFoldDB" id="A0A6N9TNC8"/>
<dbReference type="FunFam" id="3.40.50.620:FF:000106">
    <property type="entry name" value="Glutamine-dependent NAD(+) synthetase"/>
    <property type="match status" value="1"/>
</dbReference>
<feature type="binding site" evidence="7">
    <location>
        <position position="191"/>
    </location>
    <ligand>
        <name>L-glutamine</name>
        <dbReference type="ChEBI" id="CHEBI:58359"/>
    </ligand>
</feature>
<organism evidence="11 12">
    <name type="scientific">Dissulfurirhabdus thermomarina</name>
    <dbReference type="NCBI Taxonomy" id="1765737"/>
    <lineage>
        <taxon>Bacteria</taxon>
        <taxon>Deltaproteobacteria</taxon>
        <taxon>Dissulfurirhabdaceae</taxon>
        <taxon>Dissulfurirhabdus</taxon>
    </lineage>
</organism>
<evidence type="ECO:0000256" key="4">
    <source>
        <dbReference type="ARBA" id="ARBA00022741"/>
    </source>
</evidence>
<feature type="domain" description="CN hydrolase" evidence="10">
    <location>
        <begin position="1"/>
        <end position="255"/>
    </location>
</feature>
<comment type="function">
    <text evidence="7">Catalyzes the ATP-dependent amidation of deamido-NAD to form NAD. Uses L-glutamine as a nitrogen source.</text>
</comment>
<evidence type="ECO:0000256" key="9">
    <source>
        <dbReference type="RuleBase" id="RU003811"/>
    </source>
</evidence>
<comment type="caution">
    <text evidence="7">Lacks conserved residue(s) required for the propagation of feature annotation.</text>
</comment>
<feature type="binding site" evidence="7">
    <location>
        <position position="516"/>
    </location>
    <ligand>
        <name>deamido-NAD(+)</name>
        <dbReference type="ChEBI" id="CHEBI:58437"/>
        <note>ligand shared between two neighboring subunits</note>
    </ligand>
</feature>
<evidence type="ECO:0000256" key="7">
    <source>
        <dbReference type="HAMAP-Rule" id="MF_02090"/>
    </source>
</evidence>
<evidence type="ECO:0000313" key="11">
    <source>
        <dbReference type="EMBL" id="NDY42548.1"/>
    </source>
</evidence>
<feature type="active site" description="Proton acceptor; for glutaminase activity" evidence="7">
    <location>
        <position position="41"/>
    </location>
</feature>
<dbReference type="Pfam" id="PF02540">
    <property type="entry name" value="NAD_synthase"/>
    <property type="match status" value="1"/>
</dbReference>
<keyword evidence="5 7" id="KW-0067">ATP-binding</keyword>
<dbReference type="UniPathway" id="UPA00253">
    <property type="reaction ID" value="UER00334"/>
</dbReference>
<dbReference type="GO" id="GO:0008795">
    <property type="term" value="F:NAD+ synthase activity"/>
    <property type="evidence" value="ECO:0007669"/>
    <property type="project" value="UniProtKB-UniRule"/>
</dbReference>
<name>A0A6N9TNC8_DISTH</name>
<feature type="active site" description="Nucleophile; for glutaminase activity" evidence="7">
    <location>
        <position position="148"/>
    </location>
</feature>
<dbReference type="GO" id="GO:0004359">
    <property type="term" value="F:glutaminase activity"/>
    <property type="evidence" value="ECO:0007669"/>
    <property type="project" value="InterPro"/>
</dbReference>
<evidence type="ECO:0000256" key="5">
    <source>
        <dbReference type="ARBA" id="ARBA00022840"/>
    </source>
</evidence>
<dbReference type="PIRSF" id="PIRSF006630">
    <property type="entry name" value="NADS_GAT"/>
    <property type="match status" value="1"/>
</dbReference>
<dbReference type="CDD" id="cd07570">
    <property type="entry name" value="GAT_Gln-NAD-synth"/>
    <property type="match status" value="1"/>
</dbReference>
<dbReference type="GO" id="GO:0003952">
    <property type="term" value="F:NAD+ synthase (glutamine-hydrolyzing) activity"/>
    <property type="evidence" value="ECO:0007669"/>
    <property type="project" value="UniProtKB-UniRule"/>
</dbReference>
<evidence type="ECO:0000259" key="10">
    <source>
        <dbReference type="PROSITE" id="PS50263"/>
    </source>
</evidence>
<dbReference type="GO" id="GO:0005737">
    <property type="term" value="C:cytoplasm"/>
    <property type="evidence" value="ECO:0007669"/>
    <property type="project" value="InterPro"/>
</dbReference>
<feature type="binding site" evidence="7">
    <location>
        <begin position="294"/>
        <end position="301"/>
    </location>
    <ligand>
        <name>ATP</name>
        <dbReference type="ChEBI" id="CHEBI:30616"/>
    </ligand>
</feature>
<dbReference type="NCBIfam" id="NF010588">
    <property type="entry name" value="PRK13981.1"/>
    <property type="match status" value="1"/>
</dbReference>
<feature type="binding site" evidence="7">
    <location>
        <position position="118"/>
    </location>
    <ligand>
        <name>L-glutamine</name>
        <dbReference type="ChEBI" id="CHEBI:58359"/>
    </ligand>
</feature>
<dbReference type="EC" id="6.3.5.1" evidence="7 8"/>
<dbReference type="Gene3D" id="3.60.110.10">
    <property type="entry name" value="Carbon-nitrogen hydrolase"/>
    <property type="match status" value="1"/>
</dbReference>
<dbReference type="RefSeq" id="WP_163298686.1">
    <property type="nucleotide sequence ID" value="NZ_JAAGRR010000065.1"/>
</dbReference>
<dbReference type="PANTHER" id="PTHR23090">
    <property type="entry name" value="NH 3 /GLUTAMINE-DEPENDENT NAD + SYNTHETASE"/>
    <property type="match status" value="1"/>
</dbReference>
<feature type="binding site" evidence="7">
    <location>
        <position position="406"/>
    </location>
    <ligand>
        <name>deamido-NAD(+)</name>
        <dbReference type="ChEBI" id="CHEBI:58437"/>
        <note>ligand shared between two neighboring subunits</note>
    </ligand>
</feature>
<dbReference type="NCBIfam" id="TIGR00552">
    <property type="entry name" value="nadE"/>
    <property type="match status" value="1"/>
</dbReference>
<dbReference type="EMBL" id="JAAGRR010000065">
    <property type="protein sequence ID" value="NDY42548.1"/>
    <property type="molecule type" value="Genomic_DNA"/>
</dbReference>
<evidence type="ECO:0000256" key="3">
    <source>
        <dbReference type="ARBA" id="ARBA00022598"/>
    </source>
</evidence>
<evidence type="ECO:0000313" key="12">
    <source>
        <dbReference type="Proteomes" id="UP000469346"/>
    </source>
</evidence>
<dbReference type="InterPro" id="IPR003010">
    <property type="entry name" value="C-N_Hydrolase"/>
</dbReference>
<dbReference type="PANTHER" id="PTHR23090:SF9">
    <property type="entry name" value="GLUTAMINE-DEPENDENT NAD(+) SYNTHETASE"/>
    <property type="match status" value="1"/>
</dbReference>
<dbReference type="GO" id="GO:0005524">
    <property type="term" value="F:ATP binding"/>
    <property type="evidence" value="ECO:0007669"/>
    <property type="project" value="UniProtKB-UniRule"/>
</dbReference>
<comment type="catalytic activity">
    <reaction evidence="7 8">
        <text>deamido-NAD(+) + L-glutamine + ATP + H2O = L-glutamate + AMP + diphosphate + NAD(+) + H(+)</text>
        <dbReference type="Rhea" id="RHEA:24384"/>
        <dbReference type="ChEBI" id="CHEBI:15377"/>
        <dbReference type="ChEBI" id="CHEBI:15378"/>
        <dbReference type="ChEBI" id="CHEBI:29985"/>
        <dbReference type="ChEBI" id="CHEBI:30616"/>
        <dbReference type="ChEBI" id="CHEBI:33019"/>
        <dbReference type="ChEBI" id="CHEBI:57540"/>
        <dbReference type="ChEBI" id="CHEBI:58359"/>
        <dbReference type="ChEBI" id="CHEBI:58437"/>
        <dbReference type="ChEBI" id="CHEBI:456215"/>
        <dbReference type="EC" id="6.3.5.1"/>
    </reaction>
</comment>
<dbReference type="InterPro" id="IPR003694">
    <property type="entry name" value="NAD_synthase"/>
</dbReference>
<gene>
    <name evidence="7" type="primary">nadE</name>
    <name evidence="11" type="ORF">G3N55_06795</name>
</gene>
<dbReference type="Proteomes" id="UP000469346">
    <property type="component" value="Unassembled WGS sequence"/>
</dbReference>
<dbReference type="InterPro" id="IPR036526">
    <property type="entry name" value="C-N_Hydrolase_sf"/>
</dbReference>
<keyword evidence="12" id="KW-1185">Reference proteome</keyword>